<evidence type="ECO:0000256" key="4">
    <source>
        <dbReference type="ARBA" id="ARBA00022984"/>
    </source>
</evidence>
<dbReference type="InterPro" id="IPR038054">
    <property type="entry name" value="LD_TPept-like_central_sf"/>
</dbReference>
<dbReference type="Gene3D" id="2.40.440.10">
    <property type="entry name" value="L,D-transpeptidase catalytic domain-like"/>
    <property type="match status" value="1"/>
</dbReference>
<dbReference type="InterPro" id="IPR038063">
    <property type="entry name" value="Transpep_catalytic_dom"/>
</dbReference>
<comment type="caution">
    <text evidence="7">The sequence shown here is derived from an EMBL/GenBank/DDBJ whole genome shotgun (WGS) entry which is preliminary data.</text>
</comment>
<dbReference type="EMBL" id="VSSQ01033122">
    <property type="protein sequence ID" value="MPM84623.1"/>
    <property type="molecule type" value="Genomic_DNA"/>
</dbReference>
<dbReference type="GO" id="GO:0071555">
    <property type="term" value="P:cell wall organization"/>
    <property type="evidence" value="ECO:0007669"/>
    <property type="project" value="UniProtKB-KW"/>
</dbReference>
<dbReference type="SUPFAM" id="SSF141523">
    <property type="entry name" value="L,D-transpeptidase catalytic domain-like"/>
    <property type="match status" value="1"/>
</dbReference>
<evidence type="ECO:0000256" key="5">
    <source>
        <dbReference type="ARBA" id="ARBA00023316"/>
    </source>
</evidence>
<evidence type="ECO:0000256" key="1">
    <source>
        <dbReference type="ARBA" id="ARBA00004752"/>
    </source>
</evidence>
<dbReference type="GO" id="GO:0018104">
    <property type="term" value="P:peptidoglycan-protein cross-linking"/>
    <property type="evidence" value="ECO:0007669"/>
    <property type="project" value="TreeGrafter"/>
</dbReference>
<dbReference type="Gene3D" id="3.10.20.800">
    <property type="match status" value="1"/>
</dbReference>
<gene>
    <name evidence="7" type="ORF">SDC9_131696</name>
</gene>
<proteinExistence type="predicted"/>
<dbReference type="SUPFAM" id="SSF143985">
    <property type="entry name" value="L,D-transpeptidase pre-catalytic domain-like"/>
    <property type="match status" value="1"/>
</dbReference>
<dbReference type="Pfam" id="PF03734">
    <property type="entry name" value="YkuD"/>
    <property type="match status" value="1"/>
</dbReference>
<dbReference type="InterPro" id="IPR005490">
    <property type="entry name" value="LD_TPept_cat_dom"/>
</dbReference>
<dbReference type="PANTHER" id="PTHR30582">
    <property type="entry name" value="L,D-TRANSPEPTIDASE"/>
    <property type="match status" value="1"/>
</dbReference>
<dbReference type="GO" id="GO:0071972">
    <property type="term" value="F:peptidoglycan L,D-transpeptidase activity"/>
    <property type="evidence" value="ECO:0007669"/>
    <property type="project" value="TreeGrafter"/>
</dbReference>
<dbReference type="GO" id="GO:0016740">
    <property type="term" value="F:transferase activity"/>
    <property type="evidence" value="ECO:0007669"/>
    <property type="project" value="UniProtKB-KW"/>
</dbReference>
<dbReference type="GO" id="GO:0008360">
    <property type="term" value="P:regulation of cell shape"/>
    <property type="evidence" value="ECO:0007669"/>
    <property type="project" value="UniProtKB-KW"/>
</dbReference>
<dbReference type="AlphaFoldDB" id="A0A645D6P8"/>
<keyword evidence="2" id="KW-0808">Transferase</keyword>
<keyword evidence="3" id="KW-0133">Cell shape</keyword>
<accession>A0A645D6P8</accession>
<keyword evidence="5" id="KW-0961">Cell wall biogenesis/degradation</keyword>
<comment type="pathway">
    <text evidence="1">Cell wall biogenesis; peptidoglycan biosynthesis.</text>
</comment>
<dbReference type="UniPathway" id="UPA00219"/>
<dbReference type="InterPro" id="IPR050979">
    <property type="entry name" value="LD-transpeptidase"/>
</dbReference>
<evidence type="ECO:0000259" key="6">
    <source>
        <dbReference type="PROSITE" id="PS52029"/>
    </source>
</evidence>
<dbReference type="InterPro" id="IPR022029">
    <property type="entry name" value="YoaR-like_PG-bd"/>
</dbReference>
<dbReference type="CDD" id="cd16913">
    <property type="entry name" value="YkuD_like"/>
    <property type="match status" value="1"/>
</dbReference>
<feature type="domain" description="L,D-TPase catalytic" evidence="6">
    <location>
        <begin position="253"/>
        <end position="372"/>
    </location>
</feature>
<protein>
    <recommendedName>
        <fullName evidence="6">L,D-TPase catalytic domain-containing protein</fullName>
    </recommendedName>
</protein>
<dbReference type="PANTHER" id="PTHR30582:SF33">
    <property type="entry name" value="EXPORTED PROTEIN"/>
    <property type="match status" value="1"/>
</dbReference>
<sequence length="374" mass="42873">MSYNEKNSIYRAYQNKNSFKWIISLVKKQEYYIEDLFTYNKDILENKIGELACLNKDVVEPKNASFSYSNGSYEVVEEVYGNKVNKENLIKAIEESILKGEAKLDLNQSGCYENPKYTMNSDKTMEAKELLNKYIKTKITYIFGNQTETLDENTINQWLNVNENLEVVVDEKAAFEYVLGLSKKYDTVGRGRNLKTSTGKTLEVKGGFYGWKIDCSAETKDLLQNIKNGETLEKEPIYTQKAITRGENDIGNTYVEINITRQHLWFYKNGKLITQGSVVTGNPNRGNSTKLVIYMLNYKEKGSTLRGHDYEAEVTYWMPFNGNIGIHDASWRYSFGGQIYKNNGTHGCVNAPIYLAKTIYENIEPGTPVICYEE</sequence>
<evidence type="ECO:0000256" key="3">
    <source>
        <dbReference type="ARBA" id="ARBA00022960"/>
    </source>
</evidence>
<dbReference type="PROSITE" id="PS52029">
    <property type="entry name" value="LD_TPASE"/>
    <property type="match status" value="1"/>
</dbReference>
<evidence type="ECO:0000313" key="7">
    <source>
        <dbReference type="EMBL" id="MPM84623.1"/>
    </source>
</evidence>
<keyword evidence="4" id="KW-0573">Peptidoglycan synthesis</keyword>
<name>A0A645D6P8_9ZZZZ</name>
<dbReference type="GO" id="GO:0005576">
    <property type="term" value="C:extracellular region"/>
    <property type="evidence" value="ECO:0007669"/>
    <property type="project" value="TreeGrafter"/>
</dbReference>
<dbReference type="Pfam" id="PF12229">
    <property type="entry name" value="PG_binding_4"/>
    <property type="match status" value="2"/>
</dbReference>
<evidence type="ECO:0000256" key="2">
    <source>
        <dbReference type="ARBA" id="ARBA00022679"/>
    </source>
</evidence>
<organism evidence="7">
    <name type="scientific">bioreactor metagenome</name>
    <dbReference type="NCBI Taxonomy" id="1076179"/>
    <lineage>
        <taxon>unclassified sequences</taxon>
        <taxon>metagenomes</taxon>
        <taxon>ecological metagenomes</taxon>
    </lineage>
</organism>
<reference evidence="7" key="1">
    <citation type="submission" date="2019-08" db="EMBL/GenBank/DDBJ databases">
        <authorList>
            <person name="Kucharzyk K."/>
            <person name="Murdoch R.W."/>
            <person name="Higgins S."/>
            <person name="Loffler F."/>
        </authorList>
    </citation>
    <scope>NUCLEOTIDE SEQUENCE</scope>
</reference>